<dbReference type="KEGG" id="mcui:G8O30_03035"/>
<dbReference type="RefSeq" id="WP_239673523.1">
    <property type="nucleotide sequence ID" value="NZ_CP049742.1"/>
</dbReference>
<dbReference type="Pfam" id="PF08892">
    <property type="entry name" value="YqcI_YcgG"/>
    <property type="match status" value="1"/>
</dbReference>
<dbReference type="Pfam" id="PF07883">
    <property type="entry name" value="Cupin_2"/>
    <property type="match status" value="1"/>
</dbReference>
<organism evidence="2 3">
    <name type="scientific">Mangrovibacillus cuniculi</name>
    <dbReference type="NCBI Taxonomy" id="2593652"/>
    <lineage>
        <taxon>Bacteria</taxon>
        <taxon>Bacillati</taxon>
        <taxon>Bacillota</taxon>
        <taxon>Bacilli</taxon>
        <taxon>Bacillales</taxon>
        <taxon>Bacillaceae</taxon>
        <taxon>Mangrovibacillus</taxon>
    </lineage>
</organism>
<dbReference type="InterPro" id="IPR014988">
    <property type="entry name" value="Uncharacterised_YqcI/YcgG"/>
</dbReference>
<dbReference type="EMBL" id="CP049742">
    <property type="protein sequence ID" value="QPC46001.1"/>
    <property type="molecule type" value="Genomic_DNA"/>
</dbReference>
<reference evidence="2 3" key="1">
    <citation type="submission" date="2019-07" db="EMBL/GenBank/DDBJ databases">
        <title>Genome sequence of 2 isolates from Red Sea Mangroves.</title>
        <authorList>
            <person name="Sefrji F."/>
            <person name="Michoud G."/>
            <person name="Merlino G."/>
            <person name="Daffonchio D."/>
        </authorList>
    </citation>
    <scope>NUCLEOTIDE SEQUENCE [LARGE SCALE GENOMIC DNA]</scope>
    <source>
        <strain evidence="2 3">R1DC41</strain>
    </source>
</reference>
<dbReference type="Proteomes" id="UP000593626">
    <property type="component" value="Chromosome"/>
</dbReference>
<evidence type="ECO:0000313" key="2">
    <source>
        <dbReference type="EMBL" id="QPC46001.1"/>
    </source>
</evidence>
<dbReference type="InterPro" id="IPR011051">
    <property type="entry name" value="RmlC_Cupin_sf"/>
</dbReference>
<dbReference type="PANTHER" id="PTHR40045:SF1">
    <property type="entry name" value="YQCI_YCGG FAMILY PROTEIN"/>
    <property type="match status" value="1"/>
</dbReference>
<feature type="domain" description="Cupin type-2" evidence="1">
    <location>
        <begin position="297"/>
        <end position="349"/>
    </location>
</feature>
<dbReference type="InterPro" id="IPR013096">
    <property type="entry name" value="Cupin_2"/>
</dbReference>
<dbReference type="InterPro" id="IPR014710">
    <property type="entry name" value="RmlC-like_jellyroll"/>
</dbReference>
<accession>A0A7S8CA02</accession>
<sequence length="369" mass="42110">MARTPIKQLYPLTNVPTWGKKVFQSFADDLLSEDNPFPCILGVEGLKKGSLRFCFIDSWNKEEDIKELAFHLRKYVEESRDLGKNTSFVAFFQPEETQTMQVYEKQFWSVLNALHEIDSEPWPADIPMDPDNHLWEFCFNGEPIFVVCNTPVHEKRSSRKAATFMITFQPRWVFDGINSDSIAGKAIKKMVRDRLVRYDTVAPHPELSWYGDKETREWKQYFLADENNQVPAQCPFHAAMQQQAPQAPVENNVNEYVKYRVETAFDEAAFERNVGGTLQEVVDSLLPVEGTGYVEVQTDAPNKAHPSHTHPTNEILHILNGSITFTVDDVETECFPGDRIYLPKGTVHSSVSGPEGCLYVIAILKENTL</sequence>
<dbReference type="PANTHER" id="PTHR40045">
    <property type="entry name" value="YCGG FAMILY PROTEIN"/>
    <property type="match status" value="1"/>
</dbReference>
<evidence type="ECO:0000313" key="3">
    <source>
        <dbReference type="Proteomes" id="UP000593626"/>
    </source>
</evidence>
<dbReference type="SUPFAM" id="SSF51182">
    <property type="entry name" value="RmlC-like cupins"/>
    <property type="match status" value="1"/>
</dbReference>
<protein>
    <submittedName>
        <fullName evidence="2">Cupin domain-containing protein</fullName>
    </submittedName>
</protein>
<keyword evidence="3" id="KW-1185">Reference proteome</keyword>
<name>A0A7S8CA02_9BACI</name>
<proteinExistence type="predicted"/>
<gene>
    <name evidence="2" type="ORF">G8O30_03035</name>
</gene>
<dbReference type="Gene3D" id="2.60.120.10">
    <property type="entry name" value="Jelly Rolls"/>
    <property type="match status" value="1"/>
</dbReference>
<dbReference type="AlphaFoldDB" id="A0A7S8CA02"/>
<evidence type="ECO:0000259" key="1">
    <source>
        <dbReference type="Pfam" id="PF07883"/>
    </source>
</evidence>